<evidence type="ECO:0000313" key="2">
    <source>
        <dbReference type="EMBL" id="KAH0452457.1"/>
    </source>
</evidence>
<keyword evidence="3" id="KW-1185">Reference proteome</keyword>
<organism evidence="2 3">
    <name type="scientific">Dendrobium chrysotoxum</name>
    <name type="common">Orchid</name>
    <dbReference type="NCBI Taxonomy" id="161865"/>
    <lineage>
        <taxon>Eukaryota</taxon>
        <taxon>Viridiplantae</taxon>
        <taxon>Streptophyta</taxon>
        <taxon>Embryophyta</taxon>
        <taxon>Tracheophyta</taxon>
        <taxon>Spermatophyta</taxon>
        <taxon>Magnoliopsida</taxon>
        <taxon>Liliopsida</taxon>
        <taxon>Asparagales</taxon>
        <taxon>Orchidaceae</taxon>
        <taxon>Epidendroideae</taxon>
        <taxon>Malaxideae</taxon>
        <taxon>Dendrobiinae</taxon>
        <taxon>Dendrobium</taxon>
    </lineage>
</organism>
<dbReference type="AlphaFoldDB" id="A0AAV7G876"/>
<gene>
    <name evidence="2" type="ORF">IEQ34_019756</name>
</gene>
<sequence>MYLVQHPRTQPNHRPKKWGGVRSQTGRRTLPRRSLLPEESPYVPEPVSYVNIALRVTSVNGLPNGILTGLTWSSNMDCIGFHSPISRNDLLNYSKHREYAYYPNLLHAGIDNLSNLRYLELLEKYISLIRGIGKLKFLQELNMFELRSEMGYKINELEYLNELCKLGNNCLENVKDAEEACNAKS</sequence>
<feature type="region of interest" description="Disordered" evidence="1">
    <location>
        <begin position="1"/>
        <end position="37"/>
    </location>
</feature>
<name>A0AAV7G876_DENCH</name>
<accession>A0AAV7G876</accession>
<reference evidence="2 3" key="1">
    <citation type="journal article" date="2021" name="Hortic Res">
        <title>Chromosome-scale assembly of the Dendrobium chrysotoxum genome enhances the understanding of orchid evolution.</title>
        <authorList>
            <person name="Zhang Y."/>
            <person name="Zhang G.Q."/>
            <person name="Zhang D."/>
            <person name="Liu X.D."/>
            <person name="Xu X.Y."/>
            <person name="Sun W.H."/>
            <person name="Yu X."/>
            <person name="Zhu X."/>
            <person name="Wang Z.W."/>
            <person name="Zhao X."/>
            <person name="Zhong W.Y."/>
            <person name="Chen H."/>
            <person name="Yin W.L."/>
            <person name="Huang T."/>
            <person name="Niu S.C."/>
            <person name="Liu Z.J."/>
        </authorList>
    </citation>
    <scope>NUCLEOTIDE SEQUENCE [LARGE SCALE GENOMIC DNA]</scope>
    <source>
        <strain evidence="2">Lindl</strain>
    </source>
</reference>
<comment type="caution">
    <text evidence="2">The sequence shown here is derived from an EMBL/GenBank/DDBJ whole genome shotgun (WGS) entry which is preliminary data.</text>
</comment>
<evidence type="ECO:0000256" key="1">
    <source>
        <dbReference type="SAM" id="MobiDB-lite"/>
    </source>
</evidence>
<dbReference type="Proteomes" id="UP000775213">
    <property type="component" value="Unassembled WGS sequence"/>
</dbReference>
<dbReference type="EMBL" id="JAGFBR010000017">
    <property type="protein sequence ID" value="KAH0452457.1"/>
    <property type="molecule type" value="Genomic_DNA"/>
</dbReference>
<evidence type="ECO:0000313" key="3">
    <source>
        <dbReference type="Proteomes" id="UP000775213"/>
    </source>
</evidence>
<protein>
    <submittedName>
        <fullName evidence="2">Uncharacterized protein</fullName>
    </submittedName>
</protein>
<proteinExistence type="predicted"/>